<feature type="region of interest" description="Disordered" evidence="1">
    <location>
        <begin position="39"/>
        <end position="60"/>
    </location>
</feature>
<dbReference type="EMBL" id="JAULBC010000002">
    <property type="protein sequence ID" value="MEX6687101.1"/>
    <property type="molecule type" value="Genomic_DNA"/>
</dbReference>
<accession>A0ABV3ZB60</accession>
<evidence type="ECO:0000313" key="3">
    <source>
        <dbReference type="Proteomes" id="UP001560573"/>
    </source>
</evidence>
<evidence type="ECO:0000313" key="2">
    <source>
        <dbReference type="EMBL" id="MEX6687101.1"/>
    </source>
</evidence>
<feature type="compositionally biased region" description="Basic and acidic residues" evidence="1">
    <location>
        <begin position="47"/>
        <end position="60"/>
    </location>
</feature>
<sequence>MFVEASPGFVLGKGFTQRTLRGSGAAVLEKQLTDFAREAQRSTKNFETGRREEHEEARRF</sequence>
<organism evidence="2 3">
    <name type="scientific">Danxiaibacter flavus</name>
    <dbReference type="NCBI Taxonomy" id="3049108"/>
    <lineage>
        <taxon>Bacteria</taxon>
        <taxon>Pseudomonadati</taxon>
        <taxon>Bacteroidota</taxon>
        <taxon>Chitinophagia</taxon>
        <taxon>Chitinophagales</taxon>
        <taxon>Chitinophagaceae</taxon>
        <taxon>Danxiaibacter</taxon>
    </lineage>
</organism>
<dbReference type="Proteomes" id="UP001560573">
    <property type="component" value="Unassembled WGS sequence"/>
</dbReference>
<dbReference type="RefSeq" id="WP_369328505.1">
    <property type="nucleotide sequence ID" value="NZ_JAULBC010000002.1"/>
</dbReference>
<reference evidence="2 3" key="1">
    <citation type="submission" date="2023-07" db="EMBL/GenBank/DDBJ databases">
        <authorList>
            <person name="Lian W.-H."/>
        </authorList>
    </citation>
    <scope>NUCLEOTIDE SEQUENCE [LARGE SCALE GENOMIC DNA]</scope>
    <source>
        <strain evidence="2 3">SYSU DXS3180</strain>
    </source>
</reference>
<comment type="caution">
    <text evidence="2">The sequence shown here is derived from an EMBL/GenBank/DDBJ whole genome shotgun (WGS) entry which is preliminary data.</text>
</comment>
<proteinExistence type="predicted"/>
<name>A0ABV3ZB60_9BACT</name>
<evidence type="ECO:0000256" key="1">
    <source>
        <dbReference type="SAM" id="MobiDB-lite"/>
    </source>
</evidence>
<gene>
    <name evidence="2" type="ORF">QTN47_06325</name>
</gene>
<protein>
    <submittedName>
        <fullName evidence="2">Uncharacterized protein</fullName>
    </submittedName>
</protein>
<keyword evidence="3" id="KW-1185">Reference proteome</keyword>